<evidence type="ECO:0000256" key="1">
    <source>
        <dbReference type="ARBA" id="ARBA00004651"/>
    </source>
</evidence>
<evidence type="ECO:0000256" key="5">
    <source>
        <dbReference type="ARBA" id="ARBA00022692"/>
    </source>
</evidence>
<evidence type="ECO:0000256" key="6">
    <source>
        <dbReference type="ARBA" id="ARBA00022989"/>
    </source>
</evidence>
<feature type="transmembrane region" description="Helical" evidence="8">
    <location>
        <begin position="154"/>
        <end position="177"/>
    </location>
</feature>
<evidence type="ECO:0000256" key="2">
    <source>
        <dbReference type="ARBA" id="ARBA00007651"/>
    </source>
</evidence>
<feature type="transmembrane region" description="Helical" evidence="8">
    <location>
        <begin position="50"/>
        <end position="75"/>
    </location>
</feature>
<keyword evidence="4 8" id="KW-1003">Cell membrane</keyword>
<keyword evidence="11" id="KW-1185">Reference proteome</keyword>
<dbReference type="Proteomes" id="UP001161247">
    <property type="component" value="Chromosome 7"/>
</dbReference>
<evidence type="ECO:0000256" key="3">
    <source>
        <dbReference type="ARBA" id="ARBA00011489"/>
    </source>
</evidence>
<comment type="subcellular location">
    <subcellularLocation>
        <location evidence="1 8">Cell membrane</location>
        <topology evidence="1 8">Multi-pass membrane protein</topology>
    </subcellularLocation>
</comment>
<feature type="transmembrane region" description="Helical" evidence="8">
    <location>
        <begin position="7"/>
        <end position="30"/>
    </location>
</feature>
<evidence type="ECO:0000313" key="11">
    <source>
        <dbReference type="Proteomes" id="UP001161247"/>
    </source>
</evidence>
<evidence type="ECO:0000259" key="9">
    <source>
        <dbReference type="Pfam" id="PF04535"/>
    </source>
</evidence>
<evidence type="ECO:0000256" key="4">
    <source>
        <dbReference type="ARBA" id="ARBA00022475"/>
    </source>
</evidence>
<dbReference type="PANTHER" id="PTHR33573">
    <property type="entry name" value="CASP-LIKE PROTEIN 4A4"/>
    <property type="match status" value="1"/>
</dbReference>
<organism evidence="10 11">
    <name type="scientific">Oldenlandia corymbosa var. corymbosa</name>
    <dbReference type="NCBI Taxonomy" id="529605"/>
    <lineage>
        <taxon>Eukaryota</taxon>
        <taxon>Viridiplantae</taxon>
        <taxon>Streptophyta</taxon>
        <taxon>Embryophyta</taxon>
        <taxon>Tracheophyta</taxon>
        <taxon>Spermatophyta</taxon>
        <taxon>Magnoliopsida</taxon>
        <taxon>eudicotyledons</taxon>
        <taxon>Gunneridae</taxon>
        <taxon>Pentapetalae</taxon>
        <taxon>asterids</taxon>
        <taxon>lamiids</taxon>
        <taxon>Gentianales</taxon>
        <taxon>Rubiaceae</taxon>
        <taxon>Rubioideae</taxon>
        <taxon>Spermacoceae</taxon>
        <taxon>Hedyotis-Oldenlandia complex</taxon>
        <taxon>Oldenlandia</taxon>
    </lineage>
</organism>
<comment type="subunit">
    <text evidence="3 8">Homodimer and heterodimers.</text>
</comment>
<dbReference type="AlphaFoldDB" id="A0AAV1DZ84"/>
<keyword evidence="7 8" id="KW-0472">Membrane</keyword>
<comment type="similarity">
    <text evidence="2 8">Belongs to the Casparian strip membrane proteins (CASP) family.</text>
</comment>
<dbReference type="InterPro" id="IPR006702">
    <property type="entry name" value="CASP_dom"/>
</dbReference>
<keyword evidence="5 8" id="KW-0812">Transmembrane</keyword>
<evidence type="ECO:0000313" key="10">
    <source>
        <dbReference type="EMBL" id="CAI9113259.1"/>
    </source>
</evidence>
<feature type="transmembrane region" description="Helical" evidence="8">
    <location>
        <begin position="96"/>
        <end position="114"/>
    </location>
</feature>
<dbReference type="PANTHER" id="PTHR33573:SF17">
    <property type="entry name" value="CASP-LIKE PROTEIN 4D1"/>
    <property type="match status" value="1"/>
</dbReference>
<evidence type="ECO:0000256" key="8">
    <source>
        <dbReference type="RuleBase" id="RU361233"/>
    </source>
</evidence>
<evidence type="ECO:0000256" key="7">
    <source>
        <dbReference type="ARBA" id="ARBA00023136"/>
    </source>
</evidence>
<sequence length="186" mass="20628">MASKTGLLYLVLVLRVFTLLFLAASIVVLATDKVHLDHDTKIYFTDVLAYRYVMAVAVIGLFYTLIQLPFAIYFVAKEKRWIQHGCLPEFDFYGDLVISFLLATGVGVGFGFTIDAKRALKGIFADAEQSADLNFDSRILDNYASKSYESLDRAMIATGMLLCGFVTMAITSIITSFRKTSNQGEG</sequence>
<dbReference type="EMBL" id="OX459124">
    <property type="protein sequence ID" value="CAI9113259.1"/>
    <property type="molecule type" value="Genomic_DNA"/>
</dbReference>
<keyword evidence="6 8" id="KW-1133">Transmembrane helix</keyword>
<name>A0AAV1DZ84_OLDCO</name>
<feature type="domain" description="Casparian strip membrane protein" evidence="9">
    <location>
        <begin position="10"/>
        <end position="118"/>
    </location>
</feature>
<gene>
    <name evidence="10" type="ORF">OLC1_LOCUS20305</name>
</gene>
<reference evidence="10" key="1">
    <citation type="submission" date="2023-03" db="EMBL/GenBank/DDBJ databases">
        <authorList>
            <person name="Julca I."/>
        </authorList>
    </citation>
    <scope>NUCLEOTIDE SEQUENCE</scope>
</reference>
<accession>A0AAV1DZ84</accession>
<protein>
    <recommendedName>
        <fullName evidence="8">CASP-like protein</fullName>
    </recommendedName>
</protein>
<dbReference type="Pfam" id="PF04535">
    <property type="entry name" value="CASP_dom"/>
    <property type="match status" value="1"/>
</dbReference>
<proteinExistence type="inferred from homology"/>
<dbReference type="GO" id="GO:0005886">
    <property type="term" value="C:plasma membrane"/>
    <property type="evidence" value="ECO:0007669"/>
    <property type="project" value="UniProtKB-SubCell"/>
</dbReference>